<dbReference type="EMBL" id="QGDJ01000001">
    <property type="protein sequence ID" value="PWJ22192.1"/>
    <property type="molecule type" value="Genomic_DNA"/>
</dbReference>
<protein>
    <submittedName>
        <fullName evidence="3">Uncharacterized protein</fullName>
    </submittedName>
</protein>
<name>A0A2Y9A1Z9_9RHOB</name>
<evidence type="ECO:0000313" key="4">
    <source>
        <dbReference type="Proteomes" id="UP000245839"/>
    </source>
</evidence>
<dbReference type="EMBL" id="UETC01000001">
    <property type="protein sequence ID" value="SSA38470.1"/>
    <property type="molecule type" value="Genomic_DNA"/>
</dbReference>
<accession>A0A2Y9A1Z9</accession>
<reference evidence="5" key="1">
    <citation type="submission" date="2016-10" db="EMBL/GenBank/DDBJ databases">
        <authorList>
            <person name="Varghese N."/>
            <person name="Submissions S."/>
        </authorList>
    </citation>
    <scope>NUCLEOTIDE SEQUENCE [LARGE SCALE GENOMIC DNA]</scope>
    <source>
        <strain evidence="5">DSM 25227</strain>
    </source>
</reference>
<evidence type="ECO:0000313" key="2">
    <source>
        <dbReference type="EMBL" id="PWJ22192.1"/>
    </source>
</evidence>
<reference evidence="3" key="2">
    <citation type="submission" date="2016-10" db="EMBL/GenBank/DDBJ databases">
        <authorList>
            <person name="Cai Z."/>
        </authorList>
    </citation>
    <scope>NUCLEOTIDE SEQUENCE [LARGE SCALE GENOMIC DNA]</scope>
    <source>
        <strain evidence="3">DSM 25227</strain>
    </source>
</reference>
<dbReference type="Proteomes" id="UP000251571">
    <property type="component" value="Unassembled WGS sequence"/>
</dbReference>
<feature type="compositionally biased region" description="Low complexity" evidence="1">
    <location>
        <begin position="162"/>
        <end position="177"/>
    </location>
</feature>
<evidence type="ECO:0000313" key="3">
    <source>
        <dbReference type="EMBL" id="SSA38470.1"/>
    </source>
</evidence>
<feature type="region of interest" description="Disordered" evidence="1">
    <location>
        <begin position="59"/>
        <end position="96"/>
    </location>
</feature>
<evidence type="ECO:0000313" key="5">
    <source>
        <dbReference type="Proteomes" id="UP000251571"/>
    </source>
</evidence>
<proteinExistence type="predicted"/>
<sequence>MTRFGALCGASGREVGDVCGSGSMLRPAKPMGGCTVGRRVAQGPLQAVRAVGRARRVGRLARRAGRRGSEAGMRDAPPPQGPPFGGGKRGRGARHGPLAWGAPSGAWPWMRSADAAAPVPLLAGDRGEAEGPAALVEGVAPGGRCAPRKRPHRVDPALFPPASAKAASRASRAGAGSQPETPHSCTLRAATVIAVMLSPWGRSPRQLGSASRRASKTCDGAFLGARTMRPCRAAQVGAA</sequence>
<reference evidence="2 4" key="3">
    <citation type="submission" date="2018-03" db="EMBL/GenBank/DDBJ databases">
        <title>Genomic Encyclopedia of Archaeal and Bacterial Type Strains, Phase II (KMG-II): from individual species to whole genera.</title>
        <authorList>
            <person name="Goeker M."/>
        </authorList>
    </citation>
    <scope>NUCLEOTIDE SEQUENCE [LARGE SCALE GENOMIC DNA]</scope>
    <source>
        <strain evidence="2 4">DSM 25227</strain>
    </source>
</reference>
<feature type="region of interest" description="Disordered" evidence="1">
    <location>
        <begin position="162"/>
        <end position="183"/>
    </location>
</feature>
<dbReference type="AlphaFoldDB" id="A0A2Y9A1Z9"/>
<dbReference type="Proteomes" id="UP000245839">
    <property type="component" value="Unassembled WGS sequence"/>
</dbReference>
<organism evidence="3 5">
    <name type="scientific">Jannaschia seohaensis</name>
    <dbReference type="NCBI Taxonomy" id="475081"/>
    <lineage>
        <taxon>Bacteria</taxon>
        <taxon>Pseudomonadati</taxon>
        <taxon>Pseudomonadota</taxon>
        <taxon>Alphaproteobacteria</taxon>
        <taxon>Rhodobacterales</taxon>
        <taxon>Roseobacteraceae</taxon>
        <taxon>Jannaschia</taxon>
    </lineage>
</organism>
<keyword evidence="4" id="KW-1185">Reference proteome</keyword>
<gene>
    <name evidence="2" type="ORF">BCF38_101602</name>
    <name evidence="3" type="ORF">SAMN05421539_101602</name>
</gene>
<evidence type="ECO:0000256" key="1">
    <source>
        <dbReference type="SAM" id="MobiDB-lite"/>
    </source>
</evidence>